<comment type="caution">
    <text evidence="1">The sequence shown here is derived from an EMBL/GenBank/DDBJ whole genome shotgun (WGS) entry which is preliminary data.</text>
</comment>
<sequence length="90" mass="10176">MAVQPAYWSKFPARIRAHGHPEKAITDPVLPRAAVQRLLRERPDLRQEVHQQVLAHRGAVLRNVVNPATRTSSMRCASSTGGRWRRSCRG</sequence>
<keyword evidence="2" id="KW-1185">Reference proteome</keyword>
<proteinExistence type="predicted"/>
<organism evidence="1 2">
    <name type="scientific">Nonomuraea antimicrobica</name>
    <dbReference type="NCBI Taxonomy" id="561173"/>
    <lineage>
        <taxon>Bacteria</taxon>
        <taxon>Bacillati</taxon>
        <taxon>Actinomycetota</taxon>
        <taxon>Actinomycetes</taxon>
        <taxon>Streptosporangiales</taxon>
        <taxon>Streptosporangiaceae</taxon>
        <taxon>Nonomuraea</taxon>
    </lineage>
</organism>
<dbReference type="EMBL" id="BAAAZP010000067">
    <property type="protein sequence ID" value="GAA3667419.1"/>
    <property type="molecule type" value="Genomic_DNA"/>
</dbReference>
<name>A0ABP7BTQ6_9ACTN</name>
<evidence type="ECO:0000313" key="2">
    <source>
        <dbReference type="Proteomes" id="UP001500902"/>
    </source>
</evidence>
<protein>
    <submittedName>
        <fullName evidence="1">Uncharacterized protein</fullName>
    </submittedName>
</protein>
<dbReference type="Proteomes" id="UP001500902">
    <property type="component" value="Unassembled WGS sequence"/>
</dbReference>
<accession>A0ABP7BTQ6</accession>
<reference evidence="2" key="1">
    <citation type="journal article" date="2019" name="Int. J. Syst. Evol. Microbiol.">
        <title>The Global Catalogue of Microorganisms (GCM) 10K type strain sequencing project: providing services to taxonomists for standard genome sequencing and annotation.</title>
        <authorList>
            <consortium name="The Broad Institute Genomics Platform"/>
            <consortium name="The Broad Institute Genome Sequencing Center for Infectious Disease"/>
            <person name="Wu L."/>
            <person name="Ma J."/>
        </authorList>
    </citation>
    <scope>NUCLEOTIDE SEQUENCE [LARGE SCALE GENOMIC DNA]</scope>
    <source>
        <strain evidence="2">JCM 16904</strain>
    </source>
</reference>
<evidence type="ECO:0000313" key="1">
    <source>
        <dbReference type="EMBL" id="GAA3667419.1"/>
    </source>
</evidence>
<gene>
    <name evidence="1" type="ORF">GCM10022224_034520</name>
</gene>